<dbReference type="Pfam" id="PF16510">
    <property type="entry name" value="P22_portal"/>
    <property type="match status" value="2"/>
</dbReference>
<gene>
    <name evidence="2" type="ORF">UFOVP590_2</name>
    <name evidence="3" type="ORF">UFOVP685_21</name>
    <name evidence="4" type="ORF">UFOVP750_31</name>
</gene>
<evidence type="ECO:0000313" key="2">
    <source>
        <dbReference type="EMBL" id="CAB4151127.1"/>
    </source>
</evidence>
<proteinExistence type="predicted"/>
<organism evidence="2">
    <name type="scientific">uncultured Caudovirales phage</name>
    <dbReference type="NCBI Taxonomy" id="2100421"/>
    <lineage>
        <taxon>Viruses</taxon>
        <taxon>Duplodnaviria</taxon>
        <taxon>Heunggongvirae</taxon>
        <taxon>Uroviricota</taxon>
        <taxon>Caudoviricetes</taxon>
        <taxon>Peduoviridae</taxon>
        <taxon>Maltschvirus</taxon>
        <taxon>Maltschvirus maltsch</taxon>
    </lineage>
</organism>
<reference evidence="2" key="1">
    <citation type="submission" date="2020-04" db="EMBL/GenBank/DDBJ databases">
        <authorList>
            <person name="Chiriac C."/>
            <person name="Salcher M."/>
            <person name="Ghai R."/>
            <person name="Kavagutti S V."/>
        </authorList>
    </citation>
    <scope>NUCLEOTIDE SEQUENCE</scope>
</reference>
<sequence length="784" mass="89271">MARQNEKIARQARIACEKWRGYFKQNIDLYHIMHTFVLGQQWDQDEEDDMIKTFRKVPLTANKLGTMSNSLLGEQQQNTPQLQVVPMSGCDEKVAALREIITKDIMFSTDATTAYQVAAGQAAIGSFGAFLVDTDYTHAKSFDLDIKYRYFKDATRCYWDVGAESINKTDGTLCGYISRMTRKKFREMYGKDVDDSIGAGLIAATEEEVALAVQPNETDDPFTWADDESVSIIHHYVRKFEKDMLYKLSNGNILNQEEMDELIEKSRDVNQKNQMMDLEQQLMGAGQQQMPFGDGGEHALSLGDGQELMPKSPDGFGVTGNHDILPQENGMDVDRYNTKGQDLAVETDEDTFETMTLWQDGEIVRIEDKRPSKKHKIIHYKIAGNYILDQSEFPSEQLPMPFVDNNSYYDKTGKQITRSFFGDCRDTQRYINYLRTQSAYILKVSRYDQWIGSKKNVASLDTQRNWRDPTAIQGMLTYDESASGAKPEQIRPPELSASLFQQYQLAIEDLYTCTGLYPARMGNNGDEASGKAIDARTRQGSYSTYVFFNSINRAIATGGEIVNEMIPRVYDTERVMTLMMPDEGMKNITINKQRDEYGEQVENDIRKGTYQVRLKPGPSYEGQKEQALQSLRDVLQADPTAFNLIADLYAENLPLANTLEIKNRLKTRVPPQIVEAGKTGEMPQQQGPSAEEQAIQIQQQAQQADQQYKQAQIQLKQQELALKQKEMQAEIEIERMKLEIAQMELAGNVEEQRIRYMAETERTQSDNAIAHADNMVKILTHKIV</sequence>
<dbReference type="InterPro" id="IPR032427">
    <property type="entry name" value="P22_portal"/>
</dbReference>
<accession>A0A6J5MYV7</accession>
<dbReference type="EMBL" id="LR796656">
    <property type="protein sequence ID" value="CAB4157394.1"/>
    <property type="molecule type" value="Genomic_DNA"/>
</dbReference>
<evidence type="ECO:0000256" key="1">
    <source>
        <dbReference type="SAM" id="Coils"/>
    </source>
</evidence>
<protein>
    <submittedName>
        <fullName evidence="2">Phage P22-like portal protein</fullName>
    </submittedName>
</protein>
<name>A0A6J5MYV7_9CAUD</name>
<feature type="coiled-coil region" evidence="1">
    <location>
        <begin position="694"/>
        <end position="746"/>
    </location>
</feature>
<keyword evidence="1" id="KW-0175">Coiled coil</keyword>
<dbReference type="EMBL" id="LR796557">
    <property type="protein sequence ID" value="CAB4151127.1"/>
    <property type="molecule type" value="Genomic_DNA"/>
</dbReference>
<evidence type="ECO:0000313" key="3">
    <source>
        <dbReference type="EMBL" id="CAB4157394.1"/>
    </source>
</evidence>
<dbReference type="EMBL" id="LR798345">
    <property type="protein sequence ID" value="CAB5225449.1"/>
    <property type="molecule type" value="Genomic_DNA"/>
</dbReference>
<evidence type="ECO:0000313" key="4">
    <source>
        <dbReference type="EMBL" id="CAB5225449.1"/>
    </source>
</evidence>